<dbReference type="HOGENOM" id="CLU_1115217_0_0_14"/>
<keyword evidence="1" id="KW-0472">Membrane</keyword>
<feature type="transmembrane region" description="Helical" evidence="1">
    <location>
        <begin position="170"/>
        <end position="190"/>
    </location>
</feature>
<feature type="transmembrane region" description="Helical" evidence="1">
    <location>
        <begin position="134"/>
        <end position="158"/>
    </location>
</feature>
<keyword evidence="1" id="KW-0812">Transmembrane</keyword>
<sequence length="249" mass="29512">MNNFIKIKTIAGYIIRTNIYIILVTTILWIMVAIGPLINFILNVDDKVGDGIYTFMFVTLMFTGLTEILLISYKTLIDNVSDKNYRFILYCGSNRQYLVKFNLTFIAIFTIIKLLLNCFFITIFIAYFKKEDIWELYFMLFNIQLNILFVSLLITYLGTFLQNKYKVFKYFLFFALYYLFWITFLSIAAFNDELNNNLLLMIFQYLPLFSLANTIGFDNWVKYLNLIISISGIGLFIFLIIKRNKQLNY</sequence>
<dbReference type="KEGG" id="scq:SCULI_v1c02700"/>
<evidence type="ECO:0000313" key="2">
    <source>
        <dbReference type="EMBL" id="AHI52611.1"/>
    </source>
</evidence>
<feature type="transmembrane region" description="Helical" evidence="1">
    <location>
        <begin position="223"/>
        <end position="241"/>
    </location>
</feature>
<keyword evidence="1" id="KW-1133">Transmembrane helix</keyword>
<dbReference type="STRING" id="1276246.SCULI_v1c02700"/>
<accession>W6A6L3</accession>
<proteinExistence type="predicted"/>
<dbReference type="Proteomes" id="UP000019267">
    <property type="component" value="Chromosome"/>
</dbReference>
<evidence type="ECO:0000313" key="3">
    <source>
        <dbReference type="Proteomes" id="UP000019267"/>
    </source>
</evidence>
<gene>
    <name evidence="2" type="ORF">SCULI_v1c02700</name>
</gene>
<name>W6A6L3_9MOLU</name>
<feature type="transmembrane region" description="Helical" evidence="1">
    <location>
        <begin position="20"/>
        <end position="42"/>
    </location>
</feature>
<protein>
    <submittedName>
        <fullName evidence="2">Uncharacterized protein</fullName>
    </submittedName>
</protein>
<feature type="transmembrane region" description="Helical" evidence="1">
    <location>
        <begin position="54"/>
        <end position="76"/>
    </location>
</feature>
<organism evidence="2 3">
    <name type="scientific">Spiroplasma culicicola AES-1</name>
    <dbReference type="NCBI Taxonomy" id="1276246"/>
    <lineage>
        <taxon>Bacteria</taxon>
        <taxon>Bacillati</taxon>
        <taxon>Mycoplasmatota</taxon>
        <taxon>Mollicutes</taxon>
        <taxon>Entomoplasmatales</taxon>
        <taxon>Spiroplasmataceae</taxon>
        <taxon>Spiroplasma</taxon>
    </lineage>
</organism>
<dbReference type="PATRIC" id="fig|1276246.3.peg.269"/>
<dbReference type="RefSeq" id="WP_025362853.1">
    <property type="nucleotide sequence ID" value="NZ_CP006681.1"/>
</dbReference>
<feature type="transmembrane region" description="Helical" evidence="1">
    <location>
        <begin position="97"/>
        <end position="128"/>
    </location>
</feature>
<evidence type="ECO:0000256" key="1">
    <source>
        <dbReference type="SAM" id="Phobius"/>
    </source>
</evidence>
<keyword evidence="3" id="KW-1185">Reference proteome</keyword>
<dbReference type="AlphaFoldDB" id="W6A6L3"/>
<dbReference type="EMBL" id="CP006681">
    <property type="protein sequence ID" value="AHI52611.1"/>
    <property type="molecule type" value="Genomic_DNA"/>
</dbReference>
<reference evidence="2 3" key="1">
    <citation type="journal article" date="2014" name="Genome Biol. Evol.">
        <title>Molecular evolution of the substrate utilization strategies and putative virulence factors in mosquito-associated Spiroplasma species.</title>
        <authorList>
            <person name="Chang T.H."/>
            <person name="Lo W.S."/>
            <person name="Ku C."/>
            <person name="Chen L.L."/>
            <person name="Kuo C.H."/>
        </authorList>
    </citation>
    <scope>NUCLEOTIDE SEQUENCE [LARGE SCALE GENOMIC DNA]</scope>
    <source>
        <strain evidence="2">AES-1</strain>
    </source>
</reference>